<proteinExistence type="predicted"/>
<dbReference type="AlphaFoldDB" id="A0A2P2P9L1"/>
<organism evidence="1">
    <name type="scientific">Rhizophora mucronata</name>
    <name type="common">Asiatic mangrove</name>
    <dbReference type="NCBI Taxonomy" id="61149"/>
    <lineage>
        <taxon>Eukaryota</taxon>
        <taxon>Viridiplantae</taxon>
        <taxon>Streptophyta</taxon>
        <taxon>Embryophyta</taxon>
        <taxon>Tracheophyta</taxon>
        <taxon>Spermatophyta</taxon>
        <taxon>Magnoliopsida</taxon>
        <taxon>eudicotyledons</taxon>
        <taxon>Gunneridae</taxon>
        <taxon>Pentapetalae</taxon>
        <taxon>rosids</taxon>
        <taxon>fabids</taxon>
        <taxon>Malpighiales</taxon>
        <taxon>Rhizophoraceae</taxon>
        <taxon>Rhizophora</taxon>
    </lineage>
</organism>
<accession>A0A2P2P9L1</accession>
<protein>
    <submittedName>
        <fullName evidence="1">Uncharacterized protein</fullName>
    </submittedName>
</protein>
<reference evidence="1" key="1">
    <citation type="submission" date="2018-02" db="EMBL/GenBank/DDBJ databases">
        <title>Rhizophora mucronata_Transcriptome.</title>
        <authorList>
            <person name="Meera S.P."/>
            <person name="Sreeshan A."/>
            <person name="Augustine A."/>
        </authorList>
    </citation>
    <scope>NUCLEOTIDE SEQUENCE</scope>
    <source>
        <tissue evidence="1">Leaf</tissue>
    </source>
</reference>
<dbReference type="EMBL" id="GGEC01070915">
    <property type="protein sequence ID" value="MBX51399.1"/>
    <property type="molecule type" value="Transcribed_RNA"/>
</dbReference>
<evidence type="ECO:0000313" key="1">
    <source>
        <dbReference type="EMBL" id="MBX51399.1"/>
    </source>
</evidence>
<sequence>MIQSTPINRNSCDVPTITT</sequence>
<name>A0A2P2P9L1_RHIMU</name>